<dbReference type="Proteomes" id="UP001215598">
    <property type="component" value="Unassembled WGS sequence"/>
</dbReference>
<gene>
    <name evidence="7" type="ORF">B0H16DRAFT_1880337</name>
    <name evidence="6" type="ORF">B0H16DRAFT_1897084</name>
</gene>
<evidence type="ECO:0000259" key="5">
    <source>
        <dbReference type="PROSITE" id="PS51158"/>
    </source>
</evidence>
<dbReference type="InterPro" id="IPR011009">
    <property type="entry name" value="Kinase-like_dom_sf"/>
</dbReference>
<feature type="region of interest" description="Disordered" evidence="4">
    <location>
        <begin position="781"/>
        <end position="817"/>
    </location>
</feature>
<feature type="region of interest" description="Disordered" evidence="4">
    <location>
        <begin position="451"/>
        <end position="481"/>
    </location>
</feature>
<dbReference type="SUPFAM" id="SSF56112">
    <property type="entry name" value="Protein kinase-like (PK-like)"/>
    <property type="match status" value="1"/>
</dbReference>
<accession>A0AAD7JX69</accession>
<proteinExistence type="predicted"/>
<evidence type="ECO:0000256" key="4">
    <source>
        <dbReference type="SAM" id="MobiDB-lite"/>
    </source>
</evidence>
<sequence length="817" mass="89639">MAEPDGYASITPQGTPVRCERESCKKTLPPGVELYILHDRKKRSEGFGVCPDCKLYYERKPGGIETSQSRSRHALVNRTEAAVRPSILPPQNPQNIAVVHQAIVGANRGNATHPLQHIGAMQYGPSPHAVMGPPPPPGSTGPPPQLSNGYHVPNVYPNAPNVRLPIASNSLYATSQQGGGAALMASSSGSPIGYGYTPAHGNYLQSRAQKQVLSYAPSADHRIMLEFRGVTRKPGAAAPKPLWDLYYVQDKVKVSIGAHRIKALAWEKLAPRWRVHTNDFPLTAEECHIYNKNWVEIIPKDPDINVISEQFYKANPKNPAAPIFKTGKYRVDLCIPWAIVEAFEAYQLQAAAAANANDTPSDDDPVYVERTAATSSSKTAPPSSKKRRPGRPKAPTSQASTSTRPQTRSKTRPVANRSEAPNTTQSTANPLDAQEDEDVDYPGLEDFEQEQDKALEPSGSNHPNPTQTPSAHSRAAWAHALSQQIPPSKQEIGSLLSLTTLTVHASVAKQLTLNELLVSKPKASRGNLQSYLEGPITITLQLDLRPKSQKVGGFKMACFGQSFPPLFADNSICAKRSFYTTKGSDGVTNYLPHPTQRQSQDLMTEMLCSTWAAALLENVYDNIDRFLAAHSPGSLQTLTIPRMRFVRAAFAAEGKQLLPASSRALFLLEERIHEESEGKFRKYINNRAPIPTSFPDGANVDRAEFLAFTQHYQYKLTHGLAFVSDYQGGDTLLTDPQVMSDPSLGDIFATGNIPSGCQDFPAEHTCNKYCEYFKISNDFDPMPEAASSNDNGSQMIENRDRNPEPSGEERPAKRRKQ</sequence>
<feature type="compositionally biased region" description="Pro residues" evidence="4">
    <location>
        <begin position="132"/>
        <end position="145"/>
    </location>
</feature>
<name>A0AAD7JX69_9AGAR</name>
<evidence type="ECO:0000313" key="8">
    <source>
        <dbReference type="Proteomes" id="UP001215598"/>
    </source>
</evidence>
<feature type="region of interest" description="Disordered" evidence="4">
    <location>
        <begin position="371"/>
        <end position="438"/>
    </location>
</feature>
<dbReference type="Gene3D" id="3.20.200.10">
    <property type="entry name" value="MHCK/EF2 kinase"/>
    <property type="match status" value="1"/>
</dbReference>
<feature type="compositionally biased region" description="Polar residues" evidence="4">
    <location>
        <begin position="396"/>
        <end position="408"/>
    </location>
</feature>
<keyword evidence="1" id="KW-0723">Serine/threonine-protein kinase</keyword>
<evidence type="ECO:0000256" key="1">
    <source>
        <dbReference type="ARBA" id="ARBA00022527"/>
    </source>
</evidence>
<evidence type="ECO:0000256" key="2">
    <source>
        <dbReference type="ARBA" id="ARBA00022679"/>
    </source>
</evidence>
<comment type="caution">
    <text evidence="7">The sequence shown here is derived from an EMBL/GenBank/DDBJ whole genome shotgun (WGS) entry which is preliminary data.</text>
</comment>
<keyword evidence="8" id="KW-1185">Reference proteome</keyword>
<feature type="compositionally biased region" description="Polar residues" evidence="4">
    <location>
        <begin position="786"/>
        <end position="796"/>
    </location>
</feature>
<evidence type="ECO:0000313" key="6">
    <source>
        <dbReference type="EMBL" id="KAJ7719747.1"/>
    </source>
</evidence>
<evidence type="ECO:0000256" key="3">
    <source>
        <dbReference type="ARBA" id="ARBA00022777"/>
    </source>
</evidence>
<dbReference type="InterPro" id="IPR004166">
    <property type="entry name" value="a-kinase_dom"/>
</dbReference>
<dbReference type="GO" id="GO:0004674">
    <property type="term" value="F:protein serine/threonine kinase activity"/>
    <property type="evidence" value="ECO:0007669"/>
    <property type="project" value="UniProtKB-KW"/>
</dbReference>
<keyword evidence="3" id="KW-0418">Kinase</keyword>
<feature type="compositionally biased region" description="Low complexity" evidence="4">
    <location>
        <begin position="371"/>
        <end position="383"/>
    </location>
</feature>
<feature type="compositionally biased region" description="Polar residues" evidence="4">
    <location>
        <begin position="458"/>
        <end position="471"/>
    </location>
</feature>
<feature type="compositionally biased region" description="Polar residues" evidence="4">
    <location>
        <begin position="419"/>
        <end position="429"/>
    </location>
</feature>
<dbReference type="Pfam" id="PF02816">
    <property type="entry name" value="Alpha_kinase"/>
    <property type="match status" value="1"/>
</dbReference>
<dbReference type="EMBL" id="JARKIB010000248">
    <property type="protein sequence ID" value="KAJ7719747.1"/>
    <property type="molecule type" value="Genomic_DNA"/>
</dbReference>
<reference evidence="7" key="1">
    <citation type="submission" date="2023-03" db="EMBL/GenBank/DDBJ databases">
        <title>Massive genome expansion in bonnet fungi (Mycena s.s.) driven by repeated elements and novel gene families across ecological guilds.</title>
        <authorList>
            <consortium name="Lawrence Berkeley National Laboratory"/>
            <person name="Harder C.B."/>
            <person name="Miyauchi S."/>
            <person name="Viragh M."/>
            <person name="Kuo A."/>
            <person name="Thoen E."/>
            <person name="Andreopoulos B."/>
            <person name="Lu D."/>
            <person name="Skrede I."/>
            <person name="Drula E."/>
            <person name="Henrissat B."/>
            <person name="Morin E."/>
            <person name="Kohler A."/>
            <person name="Barry K."/>
            <person name="LaButti K."/>
            <person name="Morin E."/>
            <person name="Salamov A."/>
            <person name="Lipzen A."/>
            <person name="Mereny Z."/>
            <person name="Hegedus B."/>
            <person name="Baldrian P."/>
            <person name="Stursova M."/>
            <person name="Weitz H."/>
            <person name="Taylor A."/>
            <person name="Grigoriev I.V."/>
            <person name="Nagy L.G."/>
            <person name="Martin F."/>
            <person name="Kauserud H."/>
        </authorList>
    </citation>
    <scope>NUCLEOTIDE SEQUENCE</scope>
    <source>
        <strain evidence="7">CBHHK182m</strain>
    </source>
</reference>
<dbReference type="PROSITE" id="PS51158">
    <property type="entry name" value="ALPHA_KINASE"/>
    <property type="match status" value="1"/>
</dbReference>
<feature type="compositionally biased region" description="Basic and acidic residues" evidence="4">
    <location>
        <begin position="797"/>
        <end position="811"/>
    </location>
</feature>
<protein>
    <recommendedName>
        <fullName evidence="5">Alpha-type protein kinase domain-containing protein</fullName>
    </recommendedName>
</protein>
<keyword evidence="2" id="KW-0808">Transferase</keyword>
<feature type="domain" description="Alpha-type protein kinase" evidence="5">
    <location>
        <begin position="523"/>
        <end position="778"/>
    </location>
</feature>
<dbReference type="EMBL" id="JARKIB010000012">
    <property type="protein sequence ID" value="KAJ7773800.1"/>
    <property type="molecule type" value="Genomic_DNA"/>
</dbReference>
<dbReference type="AlphaFoldDB" id="A0AAD7JX69"/>
<organism evidence="7 8">
    <name type="scientific">Mycena metata</name>
    <dbReference type="NCBI Taxonomy" id="1033252"/>
    <lineage>
        <taxon>Eukaryota</taxon>
        <taxon>Fungi</taxon>
        <taxon>Dikarya</taxon>
        <taxon>Basidiomycota</taxon>
        <taxon>Agaricomycotina</taxon>
        <taxon>Agaricomycetes</taxon>
        <taxon>Agaricomycetidae</taxon>
        <taxon>Agaricales</taxon>
        <taxon>Marasmiineae</taxon>
        <taxon>Mycenaceae</taxon>
        <taxon>Mycena</taxon>
    </lineage>
</organism>
<evidence type="ECO:0000313" key="7">
    <source>
        <dbReference type="EMBL" id="KAJ7773800.1"/>
    </source>
</evidence>
<feature type="region of interest" description="Disordered" evidence="4">
    <location>
        <begin position="126"/>
        <end position="150"/>
    </location>
</feature>
<dbReference type="GO" id="GO:0005524">
    <property type="term" value="F:ATP binding"/>
    <property type="evidence" value="ECO:0007669"/>
    <property type="project" value="InterPro"/>
</dbReference>